<evidence type="ECO:0000256" key="11">
    <source>
        <dbReference type="SAM" id="SignalP"/>
    </source>
</evidence>
<evidence type="ECO:0000256" key="1">
    <source>
        <dbReference type="ARBA" id="ARBA00004571"/>
    </source>
</evidence>
<dbReference type="Gene3D" id="2.40.160.20">
    <property type="match status" value="1"/>
</dbReference>
<evidence type="ECO:0000256" key="2">
    <source>
        <dbReference type="ARBA" id="ARBA00022448"/>
    </source>
</evidence>
<dbReference type="PRINTS" id="PR01021">
    <property type="entry name" value="OMPADOMAIN"/>
</dbReference>
<dbReference type="GO" id="GO:0046930">
    <property type="term" value="C:pore complex"/>
    <property type="evidence" value="ECO:0007669"/>
    <property type="project" value="UniProtKB-KW"/>
</dbReference>
<keyword evidence="9" id="KW-0998">Cell outer membrane</keyword>
<protein>
    <submittedName>
        <fullName evidence="13">OmpA-OmpF porin, OOP family</fullName>
    </submittedName>
</protein>
<accession>A0A1Y6D3H3</accession>
<keyword evidence="6" id="KW-0406">Ion transport</keyword>
<dbReference type="GO" id="GO:0015288">
    <property type="term" value="F:porin activity"/>
    <property type="evidence" value="ECO:0007669"/>
    <property type="project" value="UniProtKB-KW"/>
</dbReference>
<keyword evidence="8 10" id="KW-0472">Membrane</keyword>
<evidence type="ECO:0000256" key="10">
    <source>
        <dbReference type="PROSITE-ProRule" id="PRU00473"/>
    </source>
</evidence>
<evidence type="ECO:0000259" key="12">
    <source>
        <dbReference type="PROSITE" id="PS51123"/>
    </source>
</evidence>
<dbReference type="InterPro" id="IPR050330">
    <property type="entry name" value="Bact_OuterMem_StrucFunc"/>
</dbReference>
<dbReference type="InterPro" id="IPR011250">
    <property type="entry name" value="OMP/PagP_B-barrel"/>
</dbReference>
<dbReference type="SUPFAM" id="SSF103088">
    <property type="entry name" value="OmpA-like"/>
    <property type="match status" value="1"/>
</dbReference>
<comment type="subcellular location">
    <subcellularLocation>
        <location evidence="1">Cell outer membrane</location>
        <topology evidence="1">Multi-pass membrane protein</topology>
    </subcellularLocation>
</comment>
<organism evidence="13 14">
    <name type="scientific">Methylomagnum ishizawai</name>
    <dbReference type="NCBI Taxonomy" id="1760988"/>
    <lineage>
        <taxon>Bacteria</taxon>
        <taxon>Pseudomonadati</taxon>
        <taxon>Pseudomonadota</taxon>
        <taxon>Gammaproteobacteria</taxon>
        <taxon>Methylococcales</taxon>
        <taxon>Methylococcaceae</taxon>
        <taxon>Methylomagnum</taxon>
    </lineage>
</organism>
<dbReference type="GO" id="GO:0006811">
    <property type="term" value="P:monoatomic ion transport"/>
    <property type="evidence" value="ECO:0007669"/>
    <property type="project" value="UniProtKB-KW"/>
</dbReference>
<dbReference type="SUPFAM" id="SSF103647">
    <property type="entry name" value="TSP type-3 repeat"/>
    <property type="match status" value="1"/>
</dbReference>
<dbReference type="PROSITE" id="PS51123">
    <property type="entry name" value="OMPA_2"/>
    <property type="match status" value="1"/>
</dbReference>
<dbReference type="CDD" id="cd07185">
    <property type="entry name" value="OmpA_C-like"/>
    <property type="match status" value="1"/>
</dbReference>
<keyword evidence="3" id="KW-1134">Transmembrane beta strand</keyword>
<proteinExistence type="predicted"/>
<keyword evidence="14" id="KW-1185">Reference proteome</keyword>
<evidence type="ECO:0000256" key="7">
    <source>
        <dbReference type="ARBA" id="ARBA00023114"/>
    </source>
</evidence>
<sequence>MTKKILLAMGLASAMTGLSAQADDDYGSTSTFMDDRFYIAPFGSYLHTGGDTKGFDGWGAGGAVGKIINEYFNVEVRGFWQGYGNSIGGGSNPNYAGGQTDLAGGTIDLQYYFMRDAFSPYAVLALGGMNTSARTGDNSPYHGKGKQQSSFIFELGVGATYELTDNFLLRGDVRYRGNTANALSGINPVNGDAMSQNTDLLSDMVVNLGFVIPLGEKPGAVAEAPAAAPVDECANRDTDHDGVNDCDDKCPGTMKGSKIDDQGCPIVMELRGVNFQFDSDELTPGAKRILDGAADQLVAFPEKRDIEVAGYASDEGRPDKRQYNLNLSQRRSESVVRYLKAKGVANKLYAKGYGVEYPIADNRTEAGREKNRRVELRWMGD</sequence>
<feature type="signal peptide" evidence="11">
    <location>
        <begin position="1"/>
        <end position="22"/>
    </location>
</feature>
<keyword evidence="4" id="KW-0812">Transmembrane</keyword>
<evidence type="ECO:0000256" key="9">
    <source>
        <dbReference type="ARBA" id="ARBA00023237"/>
    </source>
</evidence>
<evidence type="ECO:0000256" key="5">
    <source>
        <dbReference type="ARBA" id="ARBA00022729"/>
    </source>
</evidence>
<dbReference type="GO" id="GO:0005509">
    <property type="term" value="F:calcium ion binding"/>
    <property type="evidence" value="ECO:0007669"/>
    <property type="project" value="InterPro"/>
</dbReference>
<dbReference type="STRING" id="1760988.SAMN02949497_4570"/>
<dbReference type="Pfam" id="PF13505">
    <property type="entry name" value="OMP_b-brl"/>
    <property type="match status" value="1"/>
</dbReference>
<feature type="chain" id="PRO_5012689730" evidence="11">
    <location>
        <begin position="23"/>
        <end position="381"/>
    </location>
</feature>
<dbReference type="InterPro" id="IPR006664">
    <property type="entry name" value="OMP_bac"/>
</dbReference>
<evidence type="ECO:0000256" key="3">
    <source>
        <dbReference type="ARBA" id="ARBA00022452"/>
    </source>
</evidence>
<evidence type="ECO:0000313" key="14">
    <source>
        <dbReference type="Proteomes" id="UP000192923"/>
    </source>
</evidence>
<feature type="domain" description="OmpA-like" evidence="12">
    <location>
        <begin position="262"/>
        <end position="381"/>
    </location>
</feature>
<dbReference type="EMBL" id="FXAM01000001">
    <property type="protein sequence ID" value="SMF97151.1"/>
    <property type="molecule type" value="Genomic_DNA"/>
</dbReference>
<dbReference type="RefSeq" id="WP_085216352.1">
    <property type="nucleotide sequence ID" value="NZ_FXAM01000001.1"/>
</dbReference>
<dbReference type="Pfam" id="PF00691">
    <property type="entry name" value="OmpA"/>
    <property type="match status" value="1"/>
</dbReference>
<dbReference type="InterPro" id="IPR027385">
    <property type="entry name" value="Beta-barrel_OMP"/>
</dbReference>
<dbReference type="InterPro" id="IPR036737">
    <property type="entry name" value="OmpA-like_sf"/>
</dbReference>
<dbReference type="OrthoDB" id="1149075at2"/>
<keyword evidence="7" id="KW-0626">Porin</keyword>
<evidence type="ECO:0000256" key="8">
    <source>
        <dbReference type="ARBA" id="ARBA00023136"/>
    </source>
</evidence>
<dbReference type="SUPFAM" id="SSF56925">
    <property type="entry name" value="OMPA-like"/>
    <property type="match status" value="1"/>
</dbReference>
<evidence type="ECO:0000256" key="6">
    <source>
        <dbReference type="ARBA" id="ARBA00023065"/>
    </source>
</evidence>
<dbReference type="PANTHER" id="PTHR30329">
    <property type="entry name" value="STATOR ELEMENT OF FLAGELLAR MOTOR COMPLEX"/>
    <property type="match status" value="1"/>
</dbReference>
<dbReference type="GO" id="GO:0009279">
    <property type="term" value="C:cell outer membrane"/>
    <property type="evidence" value="ECO:0007669"/>
    <property type="project" value="UniProtKB-SubCell"/>
</dbReference>
<dbReference type="Proteomes" id="UP000192923">
    <property type="component" value="Unassembled WGS sequence"/>
</dbReference>
<dbReference type="PANTHER" id="PTHR30329:SF21">
    <property type="entry name" value="LIPOPROTEIN YIAD-RELATED"/>
    <property type="match status" value="1"/>
</dbReference>
<evidence type="ECO:0000256" key="4">
    <source>
        <dbReference type="ARBA" id="ARBA00022692"/>
    </source>
</evidence>
<dbReference type="AlphaFoldDB" id="A0A1Y6D3H3"/>
<dbReference type="InterPro" id="IPR006665">
    <property type="entry name" value="OmpA-like"/>
</dbReference>
<reference evidence="13 14" key="1">
    <citation type="submission" date="2016-12" db="EMBL/GenBank/DDBJ databases">
        <authorList>
            <person name="Song W.-J."/>
            <person name="Kurnit D.M."/>
        </authorList>
    </citation>
    <scope>NUCLEOTIDE SEQUENCE [LARGE SCALE GENOMIC DNA]</scope>
    <source>
        <strain evidence="13 14">175</strain>
    </source>
</reference>
<dbReference type="Gene3D" id="3.30.1330.60">
    <property type="entry name" value="OmpA-like domain"/>
    <property type="match status" value="1"/>
</dbReference>
<dbReference type="InterPro" id="IPR028974">
    <property type="entry name" value="TSP_type-3_rpt"/>
</dbReference>
<gene>
    <name evidence="13" type="ORF">SAMN02949497_4570</name>
</gene>
<evidence type="ECO:0000313" key="13">
    <source>
        <dbReference type="EMBL" id="SMF97151.1"/>
    </source>
</evidence>
<keyword evidence="5 11" id="KW-0732">Signal</keyword>
<keyword evidence="2" id="KW-0813">Transport</keyword>
<name>A0A1Y6D3H3_9GAMM</name>